<dbReference type="InterPro" id="IPR006638">
    <property type="entry name" value="Elp3/MiaA/NifB-like_rSAM"/>
</dbReference>
<dbReference type="SFLD" id="SFLDG01082">
    <property type="entry name" value="B12-binding_domain_containing"/>
    <property type="match status" value="1"/>
</dbReference>
<dbReference type="GO" id="GO:0005737">
    <property type="term" value="C:cytoplasm"/>
    <property type="evidence" value="ECO:0007669"/>
    <property type="project" value="UniProtKB-SubCell"/>
</dbReference>
<evidence type="ECO:0000256" key="2">
    <source>
        <dbReference type="ARBA" id="ARBA00017228"/>
    </source>
</evidence>
<dbReference type="NCBIfam" id="TIGR00539">
    <property type="entry name" value="hemN_rel"/>
    <property type="match status" value="1"/>
</dbReference>
<dbReference type="PANTHER" id="PTHR13932">
    <property type="entry name" value="COPROPORPHYRINIGEN III OXIDASE"/>
    <property type="match status" value="1"/>
</dbReference>
<keyword evidence="3" id="KW-0349">Heme</keyword>
<dbReference type="Pfam" id="PF06969">
    <property type="entry name" value="HemN_C"/>
    <property type="match status" value="1"/>
</dbReference>
<dbReference type="CDD" id="cd01335">
    <property type="entry name" value="Radical_SAM"/>
    <property type="match status" value="1"/>
</dbReference>
<dbReference type="InterPro" id="IPR023404">
    <property type="entry name" value="rSAM_horseshoe"/>
</dbReference>
<dbReference type="InterPro" id="IPR034505">
    <property type="entry name" value="Coproporphyrinogen-III_oxidase"/>
</dbReference>
<dbReference type="InterPro" id="IPR007197">
    <property type="entry name" value="rSAM"/>
</dbReference>
<dbReference type="SUPFAM" id="SSF102114">
    <property type="entry name" value="Radical SAM enzymes"/>
    <property type="match status" value="1"/>
</dbReference>
<dbReference type="GO" id="GO:0046872">
    <property type="term" value="F:metal ion binding"/>
    <property type="evidence" value="ECO:0007669"/>
    <property type="project" value="UniProtKB-UniRule"/>
</dbReference>
<comment type="subcellular location">
    <subcellularLocation>
        <location evidence="3">Cytoplasm</location>
    </subcellularLocation>
</comment>
<keyword evidence="3" id="KW-0004">4Fe-4S</keyword>
<feature type="domain" description="Radical SAM core" evidence="4">
    <location>
        <begin position="1"/>
        <end position="224"/>
    </location>
</feature>
<dbReference type="SFLD" id="SFLDG01065">
    <property type="entry name" value="anaerobic_coproporphyrinogen-I"/>
    <property type="match status" value="1"/>
</dbReference>
<sequence>MRPIACYVHIPFCRSICPYCDFPKVYYRSDWADSYLDRLLLELSDCPHSEFKTLYFGGGTPTALPLDGLVKALKAFSLRLSPGGEFSVEGNPESFTPELCQALSESGVNRVSIGAQSSDGKLLGTLGRTHRFSDVERAVDNLLSAGISNINLDLIYAAPGESVDEARRDAERFALLPITHLSSYSLILEQGTCYSAEGIKEASQDDQAEQFLTIRDALEAGGFRQYEVSSFQRGGHECAHNKEYWKGRHYLGFGMGASGFLPNGHYRNTRSLSRYLRLGPCPEFDPESAKDRIEEYLLTNLRLLEGFELSEFESLFGAEALQSLRIKAAKPISEGILKEESGRLFPTKDGILLLDSALVDLF</sequence>
<keyword evidence="3" id="KW-0411">Iron-sulfur</keyword>
<evidence type="ECO:0000313" key="6">
    <source>
        <dbReference type="Proteomes" id="UP000824070"/>
    </source>
</evidence>
<dbReference type="SFLD" id="SFLDS00029">
    <property type="entry name" value="Radical_SAM"/>
    <property type="match status" value="1"/>
</dbReference>
<organism evidence="5 6">
    <name type="scientific">Candidatus Alloenteromonas pullicola</name>
    <dbReference type="NCBI Taxonomy" id="2840784"/>
    <lineage>
        <taxon>Bacteria</taxon>
        <taxon>Bacillati</taxon>
        <taxon>Bacillota</taxon>
        <taxon>Bacillota incertae sedis</taxon>
        <taxon>Candidatus Alloenteromonas</taxon>
    </lineage>
</organism>
<dbReference type="PROSITE" id="PS51918">
    <property type="entry name" value="RADICAL_SAM"/>
    <property type="match status" value="1"/>
</dbReference>
<name>A0A9D1LNZ3_9FIRM</name>
<comment type="function">
    <text evidence="3">Probably acts as a heme chaperone, transferring heme to an unknown acceptor. Binds one molecule of heme per monomer, possibly covalently. Binds 1 [4Fe-4S] cluster. The cluster is coordinated with 3 cysteines and an exchangeable S-adenosyl-L-methionine.</text>
</comment>
<reference evidence="5" key="1">
    <citation type="submission" date="2020-10" db="EMBL/GenBank/DDBJ databases">
        <authorList>
            <person name="Gilroy R."/>
        </authorList>
    </citation>
    <scope>NUCLEOTIDE SEQUENCE</scope>
    <source>
        <strain evidence="5">ChiGjej1B1-22543</strain>
    </source>
</reference>
<evidence type="ECO:0000313" key="5">
    <source>
        <dbReference type="EMBL" id="HIU45361.1"/>
    </source>
</evidence>
<dbReference type="AlphaFoldDB" id="A0A9D1LNZ3"/>
<dbReference type="Gene3D" id="3.80.30.20">
    <property type="entry name" value="tm_1862 like domain"/>
    <property type="match status" value="1"/>
</dbReference>
<dbReference type="GO" id="GO:0051539">
    <property type="term" value="F:4 iron, 4 sulfur cluster binding"/>
    <property type="evidence" value="ECO:0007669"/>
    <property type="project" value="UniProtKB-UniRule"/>
</dbReference>
<accession>A0A9D1LNZ3</accession>
<evidence type="ECO:0000256" key="1">
    <source>
        <dbReference type="ARBA" id="ARBA00006100"/>
    </source>
</evidence>
<dbReference type="GO" id="GO:0006779">
    <property type="term" value="P:porphyrin-containing compound biosynthetic process"/>
    <property type="evidence" value="ECO:0007669"/>
    <property type="project" value="InterPro"/>
</dbReference>
<evidence type="ECO:0000259" key="4">
    <source>
        <dbReference type="PROSITE" id="PS51918"/>
    </source>
</evidence>
<keyword evidence="3" id="KW-0949">S-adenosyl-L-methionine</keyword>
<dbReference type="InterPro" id="IPR058240">
    <property type="entry name" value="rSAM_sf"/>
</dbReference>
<dbReference type="EMBL" id="DVMV01000025">
    <property type="protein sequence ID" value="HIU45361.1"/>
    <property type="molecule type" value="Genomic_DNA"/>
</dbReference>
<dbReference type="SMART" id="SM00729">
    <property type="entry name" value="Elp3"/>
    <property type="match status" value="1"/>
</dbReference>
<protein>
    <recommendedName>
        <fullName evidence="2 3">Heme chaperone HemW</fullName>
    </recommendedName>
</protein>
<keyword evidence="3" id="KW-0408">Iron</keyword>
<comment type="similarity">
    <text evidence="1">Belongs to the anaerobic coproporphyrinogen-III oxidase family. HemW subfamily.</text>
</comment>
<reference evidence="5" key="2">
    <citation type="journal article" date="2021" name="PeerJ">
        <title>Extensive microbial diversity within the chicken gut microbiome revealed by metagenomics and culture.</title>
        <authorList>
            <person name="Gilroy R."/>
            <person name="Ravi A."/>
            <person name="Getino M."/>
            <person name="Pursley I."/>
            <person name="Horton D.L."/>
            <person name="Alikhan N.F."/>
            <person name="Baker D."/>
            <person name="Gharbi K."/>
            <person name="Hall N."/>
            <person name="Watson M."/>
            <person name="Adriaenssens E.M."/>
            <person name="Foster-Nyarko E."/>
            <person name="Jarju S."/>
            <person name="Secka A."/>
            <person name="Antonio M."/>
            <person name="Oren A."/>
            <person name="Chaudhuri R.R."/>
            <person name="La Ragione R."/>
            <person name="Hildebrand F."/>
            <person name="Pallen M.J."/>
        </authorList>
    </citation>
    <scope>NUCLEOTIDE SEQUENCE</scope>
    <source>
        <strain evidence="5">ChiGjej1B1-22543</strain>
    </source>
</reference>
<dbReference type="GO" id="GO:0004109">
    <property type="term" value="F:coproporphyrinogen oxidase activity"/>
    <property type="evidence" value="ECO:0007669"/>
    <property type="project" value="InterPro"/>
</dbReference>
<dbReference type="Proteomes" id="UP000824070">
    <property type="component" value="Unassembled WGS sequence"/>
</dbReference>
<proteinExistence type="inferred from homology"/>
<keyword evidence="3" id="KW-0479">Metal-binding</keyword>
<dbReference type="InterPro" id="IPR010723">
    <property type="entry name" value="HemN_C"/>
</dbReference>
<dbReference type="Pfam" id="PF04055">
    <property type="entry name" value="Radical_SAM"/>
    <property type="match status" value="1"/>
</dbReference>
<dbReference type="InterPro" id="IPR004559">
    <property type="entry name" value="HemW-like"/>
</dbReference>
<keyword evidence="3" id="KW-0963">Cytoplasm</keyword>
<gene>
    <name evidence="5" type="primary">hemW</name>
    <name evidence="5" type="ORF">IAC52_03585</name>
</gene>
<evidence type="ECO:0000256" key="3">
    <source>
        <dbReference type="RuleBase" id="RU364116"/>
    </source>
</evidence>
<comment type="caution">
    <text evidence="5">The sequence shown here is derived from an EMBL/GenBank/DDBJ whole genome shotgun (WGS) entry which is preliminary data.</text>
</comment>
<dbReference type="SFLD" id="SFLDF00562">
    <property type="entry name" value="HemN-like__clustered_with_heat"/>
    <property type="match status" value="1"/>
</dbReference>
<keyword evidence="3" id="KW-0143">Chaperone</keyword>
<dbReference type="PANTHER" id="PTHR13932:SF5">
    <property type="entry name" value="RADICAL S-ADENOSYL METHIONINE DOMAIN-CONTAINING PROTEIN 1, MITOCHONDRIAL"/>
    <property type="match status" value="1"/>
</dbReference>